<evidence type="ECO:0000256" key="4">
    <source>
        <dbReference type="ARBA" id="ARBA00022692"/>
    </source>
</evidence>
<comment type="subcellular location">
    <subcellularLocation>
        <location evidence="1 7">Cell membrane</location>
        <topology evidence="1 7">Multi-pass membrane protein</topology>
    </subcellularLocation>
</comment>
<keyword evidence="4 7" id="KW-0812">Transmembrane</keyword>
<evidence type="ECO:0000256" key="6">
    <source>
        <dbReference type="ARBA" id="ARBA00023136"/>
    </source>
</evidence>
<proteinExistence type="inferred from homology"/>
<dbReference type="PANTHER" id="PTHR30465:SF74">
    <property type="entry name" value="OLIGOPEPTIDE TRANSPORT SYSTEM PERMEASE PROTEIN OPPB"/>
    <property type="match status" value="1"/>
</dbReference>
<dbReference type="PANTHER" id="PTHR30465">
    <property type="entry name" value="INNER MEMBRANE ABC TRANSPORTER"/>
    <property type="match status" value="1"/>
</dbReference>
<feature type="transmembrane region" description="Helical" evidence="7">
    <location>
        <begin position="172"/>
        <end position="191"/>
    </location>
</feature>
<evidence type="ECO:0000256" key="2">
    <source>
        <dbReference type="ARBA" id="ARBA00022448"/>
    </source>
</evidence>
<keyword evidence="5 7" id="KW-1133">Transmembrane helix</keyword>
<protein>
    <submittedName>
        <fullName evidence="9">Dipeptide transport system permease protein DppB</fullName>
    </submittedName>
</protein>
<feature type="transmembrane region" description="Helical" evidence="7">
    <location>
        <begin position="136"/>
        <end position="160"/>
    </location>
</feature>
<dbReference type="GO" id="GO:0005886">
    <property type="term" value="C:plasma membrane"/>
    <property type="evidence" value="ECO:0007669"/>
    <property type="project" value="UniProtKB-SubCell"/>
</dbReference>
<dbReference type="OrthoDB" id="9773221at2"/>
<accession>A0A518IXA4</accession>
<dbReference type="InterPro" id="IPR045621">
    <property type="entry name" value="BPD_transp_1_N"/>
</dbReference>
<dbReference type="Proteomes" id="UP000316770">
    <property type="component" value="Chromosome"/>
</dbReference>
<reference evidence="9 10" key="1">
    <citation type="submission" date="2019-02" db="EMBL/GenBank/DDBJ databases">
        <title>Deep-cultivation of Planctomycetes and their phenomic and genomic characterization uncovers novel biology.</title>
        <authorList>
            <person name="Wiegand S."/>
            <person name="Jogler M."/>
            <person name="Boedeker C."/>
            <person name="Pinto D."/>
            <person name="Vollmers J."/>
            <person name="Rivas-Marin E."/>
            <person name="Kohn T."/>
            <person name="Peeters S.H."/>
            <person name="Heuer A."/>
            <person name="Rast P."/>
            <person name="Oberbeckmann S."/>
            <person name="Bunk B."/>
            <person name="Jeske O."/>
            <person name="Meyerdierks A."/>
            <person name="Storesund J.E."/>
            <person name="Kallscheuer N."/>
            <person name="Luecker S."/>
            <person name="Lage O.M."/>
            <person name="Pohl T."/>
            <person name="Merkel B.J."/>
            <person name="Hornburger P."/>
            <person name="Mueller R.-W."/>
            <person name="Bruemmer F."/>
            <person name="Labrenz M."/>
            <person name="Spormann A.M."/>
            <person name="Op den Camp H."/>
            <person name="Overmann J."/>
            <person name="Amann R."/>
            <person name="Jetten M.S.M."/>
            <person name="Mascher T."/>
            <person name="Medema M.H."/>
            <person name="Devos D.P."/>
            <person name="Kaster A.-K."/>
            <person name="Ovreas L."/>
            <person name="Rohde M."/>
            <person name="Galperin M.Y."/>
            <person name="Jogler C."/>
        </authorList>
    </citation>
    <scope>NUCLEOTIDE SEQUENCE [LARGE SCALE GENOMIC DNA]</scope>
    <source>
        <strain evidence="9 10">Mal33</strain>
    </source>
</reference>
<keyword evidence="2 7" id="KW-0813">Transport</keyword>
<evidence type="ECO:0000256" key="7">
    <source>
        <dbReference type="RuleBase" id="RU363032"/>
    </source>
</evidence>
<keyword evidence="10" id="KW-1185">Reference proteome</keyword>
<dbReference type="CDD" id="cd06261">
    <property type="entry name" value="TM_PBP2"/>
    <property type="match status" value="1"/>
</dbReference>
<evidence type="ECO:0000259" key="8">
    <source>
        <dbReference type="PROSITE" id="PS50928"/>
    </source>
</evidence>
<sequence>MQDLITFLIRRLGWMLLTLWIVFTVSFFLMRFVPGGPFSSEKNVPEAIKRNIEARYGLNDPLPTQYFRELGRDLTGDFGPSFRLEDFSVNEVIAQGFPISASLAILALSFALLLGVTAGVVSALKPGSLGDLTLMILATLGIAIPNFVLASILIIVFVFGLNLFPTAGWGSAWHLVLPALCLGAPVAAYIARLTRAGLLETIGQDYIRTAKAKGLPMYKVIGKHALRGALLPVVSYLGPAAARVLTGSIVLEQIFAIPGMGSHFVEAALQRDYSLAMGLVLVYTALLFLMNTLVDLSYSIIDPRVKLE</sequence>
<evidence type="ECO:0000313" key="10">
    <source>
        <dbReference type="Proteomes" id="UP000316770"/>
    </source>
</evidence>
<dbReference type="PROSITE" id="PS50928">
    <property type="entry name" value="ABC_TM1"/>
    <property type="match status" value="1"/>
</dbReference>
<name>A0A518IXA4_9BACT</name>
<feature type="transmembrane region" description="Helical" evidence="7">
    <location>
        <begin position="12"/>
        <end position="33"/>
    </location>
</feature>
<comment type="similarity">
    <text evidence="7">Belongs to the binding-protein-dependent transport system permease family.</text>
</comment>
<evidence type="ECO:0000256" key="1">
    <source>
        <dbReference type="ARBA" id="ARBA00004651"/>
    </source>
</evidence>
<evidence type="ECO:0000256" key="3">
    <source>
        <dbReference type="ARBA" id="ARBA00022475"/>
    </source>
</evidence>
<keyword evidence="6 7" id="KW-0472">Membrane</keyword>
<dbReference type="Pfam" id="PF00528">
    <property type="entry name" value="BPD_transp_1"/>
    <property type="match status" value="1"/>
</dbReference>
<feature type="transmembrane region" description="Helical" evidence="7">
    <location>
        <begin position="99"/>
        <end position="124"/>
    </location>
</feature>
<evidence type="ECO:0000256" key="5">
    <source>
        <dbReference type="ARBA" id="ARBA00022989"/>
    </source>
</evidence>
<dbReference type="InterPro" id="IPR000515">
    <property type="entry name" value="MetI-like"/>
</dbReference>
<dbReference type="Pfam" id="PF19300">
    <property type="entry name" value="BPD_transp_1_N"/>
    <property type="match status" value="1"/>
</dbReference>
<feature type="domain" description="ABC transmembrane type-1" evidence="8">
    <location>
        <begin position="97"/>
        <end position="294"/>
    </location>
</feature>
<organism evidence="9 10">
    <name type="scientific">Rosistilla oblonga</name>
    <dbReference type="NCBI Taxonomy" id="2527990"/>
    <lineage>
        <taxon>Bacteria</taxon>
        <taxon>Pseudomonadati</taxon>
        <taxon>Planctomycetota</taxon>
        <taxon>Planctomycetia</taxon>
        <taxon>Pirellulales</taxon>
        <taxon>Pirellulaceae</taxon>
        <taxon>Rosistilla</taxon>
    </lineage>
</organism>
<dbReference type="AlphaFoldDB" id="A0A518IXA4"/>
<dbReference type="SUPFAM" id="SSF161098">
    <property type="entry name" value="MetI-like"/>
    <property type="match status" value="1"/>
</dbReference>
<dbReference type="RefSeq" id="WP_145124253.1">
    <property type="nucleotide sequence ID" value="NZ_CP036292.1"/>
</dbReference>
<dbReference type="GO" id="GO:0055085">
    <property type="term" value="P:transmembrane transport"/>
    <property type="evidence" value="ECO:0007669"/>
    <property type="project" value="InterPro"/>
</dbReference>
<dbReference type="InterPro" id="IPR035906">
    <property type="entry name" value="MetI-like_sf"/>
</dbReference>
<evidence type="ECO:0000313" key="9">
    <source>
        <dbReference type="EMBL" id="QDV57716.1"/>
    </source>
</evidence>
<gene>
    <name evidence="9" type="primary">dppB</name>
    <name evidence="9" type="ORF">Mal33_37290</name>
</gene>
<feature type="transmembrane region" description="Helical" evidence="7">
    <location>
        <begin position="280"/>
        <end position="301"/>
    </location>
</feature>
<dbReference type="EMBL" id="CP036318">
    <property type="protein sequence ID" value="QDV57716.1"/>
    <property type="molecule type" value="Genomic_DNA"/>
</dbReference>
<dbReference type="Gene3D" id="1.10.3720.10">
    <property type="entry name" value="MetI-like"/>
    <property type="match status" value="1"/>
</dbReference>
<keyword evidence="3" id="KW-1003">Cell membrane</keyword>